<keyword evidence="3" id="KW-1185">Reference proteome</keyword>
<name>A0ABR1WCF0_9PEZI</name>
<evidence type="ECO:0000313" key="2">
    <source>
        <dbReference type="EMBL" id="KAK8081098.1"/>
    </source>
</evidence>
<feature type="transmembrane region" description="Helical" evidence="1">
    <location>
        <begin position="160"/>
        <end position="181"/>
    </location>
</feature>
<evidence type="ECO:0000313" key="3">
    <source>
        <dbReference type="Proteomes" id="UP001433268"/>
    </source>
</evidence>
<keyword evidence="1" id="KW-0472">Membrane</keyword>
<evidence type="ECO:0000256" key="1">
    <source>
        <dbReference type="SAM" id="Phobius"/>
    </source>
</evidence>
<dbReference type="EMBL" id="JAQQWN010000006">
    <property type="protein sequence ID" value="KAK8081098.1"/>
    <property type="molecule type" value="Genomic_DNA"/>
</dbReference>
<comment type="caution">
    <text evidence="2">The sequence shown here is derived from an EMBL/GenBank/DDBJ whole genome shotgun (WGS) entry which is preliminary data.</text>
</comment>
<reference evidence="2 3" key="1">
    <citation type="submission" date="2023-01" db="EMBL/GenBank/DDBJ databases">
        <title>Analysis of 21 Apiospora genomes using comparative genomics revels a genus with tremendous synthesis potential of carbohydrate active enzymes and secondary metabolites.</title>
        <authorList>
            <person name="Sorensen T."/>
        </authorList>
    </citation>
    <scope>NUCLEOTIDE SEQUENCE [LARGE SCALE GENOMIC DNA]</scope>
    <source>
        <strain evidence="2 3">CBS 114990</strain>
    </source>
</reference>
<protein>
    <submittedName>
        <fullName evidence="2">Uncharacterized protein</fullName>
    </submittedName>
</protein>
<sequence length="237" mass="26281">MSFPWSEPDQRRLLLEGYPVICLGQLYLTVYRRLFDPTTGWGDMFANLGCMAVGHLVANANTWQPATLAELPTPPASYGIARQVCYYATRRRTRNYLITCAWSHALALSLRYLLPQVPKLLRLPAAVASGLPRLVATPPSHHWAGAVAGLSSYRRRLPGLALTVLGTAAGCWAVSTLGTFADVDTLRMIADPEEEERRARRASTPEWQKENTRMVQAVGIAMTGIGYGIRYMVMRKS</sequence>
<keyword evidence="1" id="KW-1133">Transmembrane helix</keyword>
<proteinExistence type="predicted"/>
<keyword evidence="1" id="KW-0812">Transmembrane</keyword>
<dbReference type="RefSeq" id="XP_066668573.1">
    <property type="nucleotide sequence ID" value="XM_066813231.1"/>
</dbReference>
<accession>A0ABR1WCF0</accession>
<dbReference type="Proteomes" id="UP001433268">
    <property type="component" value="Unassembled WGS sequence"/>
</dbReference>
<feature type="transmembrane region" description="Helical" evidence="1">
    <location>
        <begin position="214"/>
        <end position="233"/>
    </location>
</feature>
<dbReference type="GeneID" id="92046291"/>
<organism evidence="2 3">
    <name type="scientific">Apiospora hydei</name>
    <dbReference type="NCBI Taxonomy" id="1337664"/>
    <lineage>
        <taxon>Eukaryota</taxon>
        <taxon>Fungi</taxon>
        <taxon>Dikarya</taxon>
        <taxon>Ascomycota</taxon>
        <taxon>Pezizomycotina</taxon>
        <taxon>Sordariomycetes</taxon>
        <taxon>Xylariomycetidae</taxon>
        <taxon>Amphisphaeriales</taxon>
        <taxon>Apiosporaceae</taxon>
        <taxon>Apiospora</taxon>
    </lineage>
</organism>
<gene>
    <name evidence="2" type="ORF">PG997_008916</name>
</gene>